<sequence>MIGVLISLGYVVITALVGVITAAVVYARWHYGTLEKVKGLPAIIEPAIVGGSDVFVYKKIVHDQDIENVKKYGKIYGSYEGRFPHIYVADPELVRLICIKDFDHFHNKRIMDFGHKYINEMMDILPYDKWKIVRNFLSPTLTTGKIRHMSIQMTEAIQDWMETVKGNLQNDGTFQPKLLYTALSSDIIARCGFGTKLNSLHDPNNIFVKNIRSFSSEDEKINFMLTVTHVFPFLIKLAPLFPPGTLEFFADVLKNVMKSRRENNIKIPDFIEALNEMLGKIPTEEYKKHGITETTVMCQALFFFLAGFETTSFTLTFLSYNLAKNPDIQDKLLDEVDAYLARNNGKIEHETIGEMTYLAACVQETLRMFAPLIRLERVCNKDWHHEPSGLVIPKGVVVQIPVHSIHYNEEYFPHPHDFKPERFLAENKDKMNAYAFLGFGIGPHNCIGMRFAKESVTLAMANVLKDFKFRPNASTKIKFDPGRTFLLKSESFTLDAVKRIK</sequence>
<dbReference type="InterPro" id="IPR036396">
    <property type="entry name" value="Cyt_P450_sf"/>
</dbReference>
<dbReference type="InterPro" id="IPR002401">
    <property type="entry name" value="Cyt_P450_E_grp-I"/>
</dbReference>
<evidence type="ECO:0000256" key="16">
    <source>
        <dbReference type="SAM" id="Phobius"/>
    </source>
</evidence>
<dbReference type="PANTHER" id="PTHR24302:SF15">
    <property type="entry name" value="FATTY-ACID PEROXYGENASE"/>
    <property type="match status" value="1"/>
</dbReference>
<evidence type="ECO:0000256" key="1">
    <source>
        <dbReference type="ARBA" id="ARBA00001971"/>
    </source>
</evidence>
<dbReference type="PROSITE" id="PS00086">
    <property type="entry name" value="CYTOCHROME_P450"/>
    <property type="match status" value="1"/>
</dbReference>
<evidence type="ECO:0000256" key="12">
    <source>
        <dbReference type="ARBA" id="ARBA00023136"/>
    </source>
</evidence>
<evidence type="ECO:0000256" key="11">
    <source>
        <dbReference type="ARBA" id="ARBA00023033"/>
    </source>
</evidence>
<dbReference type="AlphaFoldDB" id="A0A1D2M779"/>
<feature type="transmembrane region" description="Helical" evidence="16">
    <location>
        <begin position="6"/>
        <end position="27"/>
    </location>
</feature>
<dbReference type="InterPro" id="IPR017972">
    <property type="entry name" value="Cyt_P450_CS"/>
</dbReference>
<dbReference type="Proteomes" id="UP000094527">
    <property type="component" value="Unassembled WGS sequence"/>
</dbReference>
<comment type="subcellular location">
    <subcellularLocation>
        <location evidence="3">Endoplasmic reticulum membrane</location>
        <topology evidence="3">Peripheral membrane protein</topology>
    </subcellularLocation>
    <subcellularLocation>
        <location evidence="2">Microsome membrane</location>
        <topology evidence="2">Peripheral membrane protein</topology>
    </subcellularLocation>
</comment>
<keyword evidence="12 16" id="KW-0472">Membrane</keyword>
<evidence type="ECO:0000313" key="18">
    <source>
        <dbReference type="Proteomes" id="UP000094527"/>
    </source>
</evidence>
<dbReference type="GO" id="GO:0005506">
    <property type="term" value="F:iron ion binding"/>
    <property type="evidence" value="ECO:0007669"/>
    <property type="project" value="InterPro"/>
</dbReference>
<evidence type="ECO:0000256" key="13">
    <source>
        <dbReference type="ARBA" id="ARBA00043906"/>
    </source>
</evidence>
<dbReference type="Pfam" id="PF00067">
    <property type="entry name" value="p450"/>
    <property type="match status" value="1"/>
</dbReference>
<dbReference type="OrthoDB" id="2789670at2759"/>
<evidence type="ECO:0000256" key="7">
    <source>
        <dbReference type="ARBA" id="ARBA00022824"/>
    </source>
</evidence>
<comment type="caution">
    <text evidence="17">The sequence shown here is derived from an EMBL/GenBank/DDBJ whole genome shotgun (WGS) entry which is preliminary data.</text>
</comment>
<feature type="binding site" description="axial binding residue" evidence="14">
    <location>
        <position position="446"/>
    </location>
    <ligand>
        <name>heme</name>
        <dbReference type="ChEBI" id="CHEBI:30413"/>
    </ligand>
    <ligandPart>
        <name>Fe</name>
        <dbReference type="ChEBI" id="CHEBI:18248"/>
    </ligandPart>
</feature>
<evidence type="ECO:0000256" key="3">
    <source>
        <dbReference type="ARBA" id="ARBA00004406"/>
    </source>
</evidence>
<name>A0A1D2M779_ORCCI</name>
<protein>
    <submittedName>
        <fullName evidence="17">Cytochrome P450 3A21</fullName>
    </submittedName>
</protein>
<keyword evidence="9 15" id="KW-0560">Oxidoreductase</keyword>
<dbReference type="GO" id="GO:0020037">
    <property type="term" value="F:heme binding"/>
    <property type="evidence" value="ECO:0007669"/>
    <property type="project" value="InterPro"/>
</dbReference>
<dbReference type="EMBL" id="LJIJ01003142">
    <property type="protein sequence ID" value="ODM88825.1"/>
    <property type="molecule type" value="Genomic_DNA"/>
</dbReference>
<keyword evidence="8" id="KW-0492">Microsome</keyword>
<evidence type="ECO:0000313" key="17">
    <source>
        <dbReference type="EMBL" id="ODM88825.1"/>
    </source>
</evidence>
<keyword evidence="7" id="KW-0256">Endoplasmic reticulum</keyword>
<gene>
    <name evidence="17" type="ORF">Ocin01_17856</name>
</gene>
<dbReference type="InterPro" id="IPR001128">
    <property type="entry name" value="Cyt_P450"/>
</dbReference>
<dbReference type="OMA" id="YVKLQRD"/>
<accession>A0A1D2M779</accession>
<evidence type="ECO:0000256" key="10">
    <source>
        <dbReference type="ARBA" id="ARBA00023004"/>
    </source>
</evidence>
<evidence type="ECO:0000256" key="14">
    <source>
        <dbReference type="PIRSR" id="PIRSR602401-1"/>
    </source>
</evidence>
<keyword evidence="5 14" id="KW-0349">Heme</keyword>
<evidence type="ECO:0000256" key="15">
    <source>
        <dbReference type="RuleBase" id="RU000461"/>
    </source>
</evidence>
<evidence type="ECO:0000256" key="5">
    <source>
        <dbReference type="ARBA" id="ARBA00022617"/>
    </source>
</evidence>
<dbReference type="FunFam" id="1.10.630.10:FF:000042">
    <property type="entry name" value="Cytochrome P450"/>
    <property type="match status" value="1"/>
</dbReference>
<comment type="cofactor">
    <cofactor evidence="1 14">
        <name>heme</name>
        <dbReference type="ChEBI" id="CHEBI:30413"/>
    </cofactor>
</comment>
<comment type="function">
    <text evidence="13">Cytochromes P450 are a group of heme-thiolate monooxygenases. They oxidize a variety of structurally unrelated compounds, including steroids, fatty acids, and xenobiotics.</text>
</comment>
<reference evidence="17 18" key="1">
    <citation type="journal article" date="2016" name="Genome Biol. Evol.">
        <title>Gene Family Evolution Reflects Adaptation to Soil Environmental Stressors in the Genome of the Collembolan Orchesella cincta.</title>
        <authorList>
            <person name="Faddeeva-Vakhrusheva A."/>
            <person name="Derks M.F."/>
            <person name="Anvar S.Y."/>
            <person name="Agamennone V."/>
            <person name="Suring W."/>
            <person name="Smit S."/>
            <person name="van Straalen N.M."/>
            <person name="Roelofs D."/>
        </authorList>
    </citation>
    <scope>NUCLEOTIDE SEQUENCE [LARGE SCALE GENOMIC DNA]</scope>
    <source>
        <tissue evidence="17">Mixed pool</tissue>
    </source>
</reference>
<dbReference type="Gene3D" id="1.10.630.10">
    <property type="entry name" value="Cytochrome P450"/>
    <property type="match status" value="1"/>
</dbReference>
<evidence type="ECO:0000256" key="9">
    <source>
        <dbReference type="ARBA" id="ARBA00023002"/>
    </source>
</evidence>
<evidence type="ECO:0000256" key="4">
    <source>
        <dbReference type="ARBA" id="ARBA00010617"/>
    </source>
</evidence>
<dbReference type="PANTHER" id="PTHR24302">
    <property type="entry name" value="CYTOCHROME P450 FAMILY 3"/>
    <property type="match status" value="1"/>
</dbReference>
<keyword evidence="16" id="KW-0812">Transmembrane</keyword>
<dbReference type="PRINTS" id="PR00385">
    <property type="entry name" value="P450"/>
</dbReference>
<evidence type="ECO:0000256" key="2">
    <source>
        <dbReference type="ARBA" id="ARBA00004174"/>
    </source>
</evidence>
<dbReference type="SUPFAM" id="SSF48264">
    <property type="entry name" value="Cytochrome P450"/>
    <property type="match status" value="1"/>
</dbReference>
<keyword evidence="18" id="KW-1185">Reference proteome</keyword>
<keyword evidence="10 14" id="KW-0408">Iron</keyword>
<dbReference type="GO" id="GO:0005789">
    <property type="term" value="C:endoplasmic reticulum membrane"/>
    <property type="evidence" value="ECO:0007669"/>
    <property type="project" value="UniProtKB-SubCell"/>
</dbReference>
<dbReference type="CDD" id="cd11056">
    <property type="entry name" value="CYP6-like"/>
    <property type="match status" value="1"/>
</dbReference>
<dbReference type="PRINTS" id="PR00463">
    <property type="entry name" value="EP450I"/>
</dbReference>
<dbReference type="InterPro" id="IPR050705">
    <property type="entry name" value="Cytochrome_P450_3A"/>
</dbReference>
<evidence type="ECO:0000256" key="8">
    <source>
        <dbReference type="ARBA" id="ARBA00022848"/>
    </source>
</evidence>
<keyword evidence="6 14" id="KW-0479">Metal-binding</keyword>
<organism evidence="17 18">
    <name type="scientific">Orchesella cincta</name>
    <name type="common">Springtail</name>
    <name type="synonym">Podura cincta</name>
    <dbReference type="NCBI Taxonomy" id="48709"/>
    <lineage>
        <taxon>Eukaryota</taxon>
        <taxon>Metazoa</taxon>
        <taxon>Ecdysozoa</taxon>
        <taxon>Arthropoda</taxon>
        <taxon>Hexapoda</taxon>
        <taxon>Collembola</taxon>
        <taxon>Entomobryomorpha</taxon>
        <taxon>Entomobryoidea</taxon>
        <taxon>Orchesellidae</taxon>
        <taxon>Orchesellinae</taxon>
        <taxon>Orchesella</taxon>
    </lineage>
</organism>
<dbReference type="STRING" id="48709.A0A1D2M779"/>
<dbReference type="GO" id="GO:0016705">
    <property type="term" value="F:oxidoreductase activity, acting on paired donors, with incorporation or reduction of molecular oxygen"/>
    <property type="evidence" value="ECO:0007669"/>
    <property type="project" value="InterPro"/>
</dbReference>
<dbReference type="GO" id="GO:0008395">
    <property type="term" value="F:steroid hydroxylase activity"/>
    <property type="evidence" value="ECO:0007669"/>
    <property type="project" value="TreeGrafter"/>
</dbReference>
<keyword evidence="16" id="KW-1133">Transmembrane helix</keyword>
<evidence type="ECO:0000256" key="6">
    <source>
        <dbReference type="ARBA" id="ARBA00022723"/>
    </source>
</evidence>
<comment type="similarity">
    <text evidence="4 15">Belongs to the cytochrome P450 family.</text>
</comment>
<keyword evidence="11 15" id="KW-0503">Monooxygenase</keyword>
<proteinExistence type="inferred from homology"/>